<evidence type="ECO:0000313" key="2">
    <source>
        <dbReference type="EMBL" id="KAF5837177.1"/>
    </source>
</evidence>
<dbReference type="Proteomes" id="UP000815325">
    <property type="component" value="Unassembled WGS sequence"/>
</dbReference>
<feature type="region of interest" description="Disordered" evidence="1">
    <location>
        <begin position="1"/>
        <end position="118"/>
    </location>
</feature>
<feature type="non-terminal residue" evidence="2">
    <location>
        <position position="1"/>
    </location>
</feature>
<feature type="compositionally biased region" description="Polar residues" evidence="1">
    <location>
        <begin position="75"/>
        <end position="96"/>
    </location>
</feature>
<name>A0ABQ7GRE4_DUNSA</name>
<reference evidence="2" key="1">
    <citation type="submission" date="2017-08" db="EMBL/GenBank/DDBJ databases">
        <authorList>
            <person name="Polle J.E."/>
            <person name="Barry K."/>
            <person name="Cushman J."/>
            <person name="Schmutz J."/>
            <person name="Tran D."/>
            <person name="Hathwaick L.T."/>
            <person name="Yim W.C."/>
            <person name="Jenkins J."/>
            <person name="Mckie-Krisberg Z.M."/>
            <person name="Prochnik S."/>
            <person name="Lindquist E."/>
            <person name="Dockter R.B."/>
            <person name="Adam C."/>
            <person name="Molina H."/>
            <person name="Bunkerborg J."/>
            <person name="Jin E."/>
            <person name="Buchheim M."/>
            <person name="Magnuson J."/>
        </authorList>
    </citation>
    <scope>NUCLEOTIDE SEQUENCE</scope>
    <source>
        <strain evidence="2">CCAP 19/18</strain>
    </source>
</reference>
<comment type="caution">
    <text evidence="2">The sequence shown here is derived from an EMBL/GenBank/DDBJ whole genome shotgun (WGS) entry which is preliminary data.</text>
</comment>
<organism evidence="2 3">
    <name type="scientific">Dunaliella salina</name>
    <name type="common">Green alga</name>
    <name type="synonym">Protococcus salinus</name>
    <dbReference type="NCBI Taxonomy" id="3046"/>
    <lineage>
        <taxon>Eukaryota</taxon>
        <taxon>Viridiplantae</taxon>
        <taxon>Chlorophyta</taxon>
        <taxon>core chlorophytes</taxon>
        <taxon>Chlorophyceae</taxon>
        <taxon>CS clade</taxon>
        <taxon>Chlamydomonadales</taxon>
        <taxon>Dunaliellaceae</taxon>
        <taxon>Dunaliella</taxon>
    </lineage>
</organism>
<sequence length="118" mass="12181">MPSGHTLLLQQSVLAPVRTNATSPAKAARNEANAASSPSTHCSSPLFEGPCRNSQLAARAPHRLGQGSDVESGPAFSSQGSAAAHCSSTLESNTVAQQEQPRQQRPRSGCSRGDDSGQ</sequence>
<evidence type="ECO:0000256" key="1">
    <source>
        <dbReference type="SAM" id="MobiDB-lite"/>
    </source>
</evidence>
<accession>A0ABQ7GRE4</accession>
<gene>
    <name evidence="2" type="ORF">DUNSADRAFT_4737</name>
</gene>
<dbReference type="EMBL" id="MU069625">
    <property type="protein sequence ID" value="KAF5837177.1"/>
    <property type="molecule type" value="Genomic_DNA"/>
</dbReference>
<feature type="compositionally biased region" description="Low complexity" evidence="1">
    <location>
        <begin position="97"/>
        <end position="107"/>
    </location>
</feature>
<feature type="compositionally biased region" description="Low complexity" evidence="1">
    <location>
        <begin position="23"/>
        <end position="39"/>
    </location>
</feature>
<protein>
    <recommendedName>
        <fullName evidence="4">Encoded protein</fullName>
    </recommendedName>
</protein>
<evidence type="ECO:0008006" key="4">
    <source>
        <dbReference type="Google" id="ProtNLM"/>
    </source>
</evidence>
<evidence type="ECO:0000313" key="3">
    <source>
        <dbReference type="Proteomes" id="UP000815325"/>
    </source>
</evidence>
<proteinExistence type="predicted"/>
<keyword evidence="3" id="KW-1185">Reference proteome</keyword>